<gene>
    <name evidence="1" type="ORF">PPRIM_AZ9-3.1.T0710014</name>
</gene>
<evidence type="ECO:0000313" key="1">
    <source>
        <dbReference type="EMBL" id="CAD8083824.1"/>
    </source>
</evidence>
<organism evidence="1 2">
    <name type="scientific">Paramecium primaurelia</name>
    <dbReference type="NCBI Taxonomy" id="5886"/>
    <lineage>
        <taxon>Eukaryota</taxon>
        <taxon>Sar</taxon>
        <taxon>Alveolata</taxon>
        <taxon>Ciliophora</taxon>
        <taxon>Intramacronucleata</taxon>
        <taxon>Oligohymenophorea</taxon>
        <taxon>Peniculida</taxon>
        <taxon>Parameciidae</taxon>
        <taxon>Paramecium</taxon>
    </lineage>
</organism>
<keyword evidence="2" id="KW-1185">Reference proteome</keyword>
<protein>
    <submittedName>
        <fullName evidence="1">Uncharacterized protein</fullName>
    </submittedName>
</protein>
<accession>A0A8S1NAZ3</accession>
<comment type="caution">
    <text evidence="1">The sequence shown here is derived from an EMBL/GenBank/DDBJ whole genome shotgun (WGS) entry which is preliminary data.</text>
</comment>
<name>A0A8S1NAZ3_PARPR</name>
<dbReference type="OMA" id="PPCYKAL"/>
<reference evidence="1" key="1">
    <citation type="submission" date="2021-01" db="EMBL/GenBank/DDBJ databases">
        <authorList>
            <consortium name="Genoscope - CEA"/>
            <person name="William W."/>
        </authorList>
    </citation>
    <scope>NUCLEOTIDE SEQUENCE</scope>
</reference>
<dbReference type="AlphaFoldDB" id="A0A8S1NAZ3"/>
<dbReference type="EMBL" id="CAJJDM010000074">
    <property type="protein sequence ID" value="CAD8083824.1"/>
    <property type="molecule type" value="Genomic_DNA"/>
</dbReference>
<dbReference type="Proteomes" id="UP000688137">
    <property type="component" value="Unassembled WGS sequence"/>
</dbReference>
<evidence type="ECO:0000313" key="2">
    <source>
        <dbReference type="Proteomes" id="UP000688137"/>
    </source>
</evidence>
<proteinExistence type="predicted"/>
<sequence>MDSYLTLELRRRLNSSMTYQEYLDAYDKPPPKPKLKPKESPVVAELLLLEPPKGPKPQSQKLEIYEPDEIIIEESETDERSRAQSPIQKPPCYKALKANNVRERSQSENLGFSVYRFLQNKQHVPKQ</sequence>